<dbReference type="AlphaFoldDB" id="A0A6G9YCU1"/>
<dbReference type="InterPro" id="IPR016181">
    <property type="entry name" value="Acyl_CoA_acyltransferase"/>
</dbReference>
<evidence type="ECO:0000313" key="5">
    <source>
        <dbReference type="Proteomes" id="UP000503540"/>
    </source>
</evidence>
<feature type="domain" description="N-acetyltransferase" evidence="3">
    <location>
        <begin position="28"/>
        <end position="193"/>
    </location>
</feature>
<keyword evidence="1 4" id="KW-0808">Transferase</keyword>
<dbReference type="KEGG" id="nah:F5544_15705"/>
<evidence type="ECO:0000259" key="3">
    <source>
        <dbReference type="PROSITE" id="PS51186"/>
    </source>
</evidence>
<dbReference type="SUPFAM" id="SSF55729">
    <property type="entry name" value="Acyl-CoA N-acyltransferases (Nat)"/>
    <property type="match status" value="2"/>
</dbReference>
<dbReference type="Pfam" id="PF00583">
    <property type="entry name" value="Acetyltransf_1"/>
    <property type="match status" value="1"/>
</dbReference>
<dbReference type="PANTHER" id="PTHR43877:SF1">
    <property type="entry name" value="ACETYLTRANSFERASE"/>
    <property type="match status" value="1"/>
</dbReference>
<accession>A0A6G9YCU1</accession>
<evidence type="ECO:0000313" key="4">
    <source>
        <dbReference type="EMBL" id="QIS11022.1"/>
    </source>
</evidence>
<dbReference type="EMBL" id="CP046172">
    <property type="protein sequence ID" value="QIS11022.1"/>
    <property type="molecule type" value="Genomic_DNA"/>
</dbReference>
<protein>
    <submittedName>
        <fullName evidence="4">GNAT family N-acetyltransferase</fullName>
    </submittedName>
</protein>
<dbReference type="PROSITE" id="PS51186">
    <property type="entry name" value="GNAT"/>
    <property type="match status" value="1"/>
</dbReference>
<dbReference type="PANTHER" id="PTHR43877">
    <property type="entry name" value="AMINOALKYLPHOSPHONATE N-ACETYLTRANSFERASE-RELATED-RELATED"/>
    <property type="match status" value="1"/>
</dbReference>
<name>A0A6G9YCU1_9NOCA</name>
<dbReference type="Gene3D" id="3.40.630.30">
    <property type="match status" value="1"/>
</dbReference>
<evidence type="ECO:0000256" key="1">
    <source>
        <dbReference type="ARBA" id="ARBA00022679"/>
    </source>
</evidence>
<sequence>MNGSRNPLATIQIQGRSEIWGDLVKASAEISEFDANQASDADLADYHRLVLASSALDKPDQPPMDRATAVGDLQNPPAAYRPPRYWAAHAAGRLVGFARVGFLGAENTHLGITEIMVHPEFRRRRIGTGLLATVVSALRADGRRLIQGWAVPQGGAGALWAASLGFRQVHSAVSQRLVFAEVDSSIWEVDTPPGYRLERWIGAAPEKLVTSYAHAKGAILDLPGWDLMGYQIPDWTAGRVRQEEAHLREMGIETRVVVAVSEETGAVAGITELMLYPHNSDQARQGDTAVLAEHRGHGLGRCMKARMVRWVVADKPRLKWIITSSATTNSQMIRVNHQIGYRTVRNIVTVEHDVATLESELQNRKP</sequence>
<reference evidence="4 5" key="1">
    <citation type="journal article" date="2019" name="ACS Chem. Biol.">
        <title>Identification and Mobilization of a Cryptic Antibiotic Biosynthesis Gene Locus from a Human-Pathogenic Nocardia Isolate.</title>
        <authorList>
            <person name="Herisse M."/>
            <person name="Ishida K."/>
            <person name="Porter J.L."/>
            <person name="Howden B."/>
            <person name="Hertweck C."/>
            <person name="Stinear T.P."/>
            <person name="Pidot S.J."/>
        </authorList>
    </citation>
    <scope>NUCLEOTIDE SEQUENCE [LARGE SCALE GENOMIC DNA]</scope>
    <source>
        <strain evidence="4 5">AUSMDU00012717</strain>
    </source>
</reference>
<dbReference type="InterPro" id="IPR000182">
    <property type="entry name" value="GNAT_dom"/>
</dbReference>
<organism evidence="4 5">
    <name type="scientific">Nocardia arthritidis</name>
    <dbReference type="NCBI Taxonomy" id="228602"/>
    <lineage>
        <taxon>Bacteria</taxon>
        <taxon>Bacillati</taxon>
        <taxon>Actinomycetota</taxon>
        <taxon>Actinomycetes</taxon>
        <taxon>Mycobacteriales</taxon>
        <taxon>Nocardiaceae</taxon>
        <taxon>Nocardia</taxon>
    </lineage>
</organism>
<keyword evidence="5" id="KW-1185">Reference proteome</keyword>
<evidence type="ECO:0000256" key="2">
    <source>
        <dbReference type="ARBA" id="ARBA00023315"/>
    </source>
</evidence>
<dbReference type="CDD" id="cd04301">
    <property type="entry name" value="NAT_SF"/>
    <property type="match status" value="1"/>
</dbReference>
<proteinExistence type="predicted"/>
<gene>
    <name evidence="4" type="ORF">F5544_15705</name>
</gene>
<dbReference type="Proteomes" id="UP000503540">
    <property type="component" value="Chromosome"/>
</dbReference>
<dbReference type="InterPro" id="IPR050832">
    <property type="entry name" value="Bact_Acetyltransf"/>
</dbReference>
<keyword evidence="2" id="KW-0012">Acyltransferase</keyword>
<dbReference type="GO" id="GO:0016747">
    <property type="term" value="F:acyltransferase activity, transferring groups other than amino-acyl groups"/>
    <property type="evidence" value="ECO:0007669"/>
    <property type="project" value="InterPro"/>
</dbReference>